<organism evidence="1 2">
    <name type="scientific">Actinomycetospora corticicola</name>
    <dbReference type="NCBI Taxonomy" id="663602"/>
    <lineage>
        <taxon>Bacteria</taxon>
        <taxon>Bacillati</taxon>
        <taxon>Actinomycetota</taxon>
        <taxon>Actinomycetes</taxon>
        <taxon>Pseudonocardiales</taxon>
        <taxon>Pseudonocardiaceae</taxon>
        <taxon>Actinomycetospora</taxon>
    </lineage>
</organism>
<dbReference type="EMBL" id="JACCBN010000001">
    <property type="protein sequence ID" value="NYD38568.1"/>
    <property type="molecule type" value="Genomic_DNA"/>
</dbReference>
<name>A0A7Y9DZU0_9PSEU</name>
<accession>A0A7Y9DZU0</accession>
<dbReference type="AlphaFoldDB" id="A0A7Y9DZU0"/>
<reference evidence="1 2" key="1">
    <citation type="submission" date="2020-07" db="EMBL/GenBank/DDBJ databases">
        <title>Sequencing the genomes of 1000 actinobacteria strains.</title>
        <authorList>
            <person name="Klenk H.-P."/>
        </authorList>
    </citation>
    <scope>NUCLEOTIDE SEQUENCE [LARGE SCALE GENOMIC DNA]</scope>
    <source>
        <strain evidence="1 2">DSM 45772</strain>
    </source>
</reference>
<evidence type="ECO:0000313" key="2">
    <source>
        <dbReference type="Proteomes" id="UP000535890"/>
    </source>
</evidence>
<protein>
    <submittedName>
        <fullName evidence="1">Uncharacterized protein</fullName>
    </submittedName>
</protein>
<gene>
    <name evidence="1" type="ORF">BJ983_004670</name>
</gene>
<proteinExistence type="predicted"/>
<dbReference type="Proteomes" id="UP000535890">
    <property type="component" value="Unassembled WGS sequence"/>
</dbReference>
<keyword evidence="2" id="KW-1185">Reference proteome</keyword>
<sequence length="31" mass="3197">MTRPTAPSGSDYLDRLAVHGVEEAAAVPITA</sequence>
<evidence type="ECO:0000313" key="1">
    <source>
        <dbReference type="EMBL" id="NYD38568.1"/>
    </source>
</evidence>
<comment type="caution">
    <text evidence="1">The sequence shown here is derived from an EMBL/GenBank/DDBJ whole genome shotgun (WGS) entry which is preliminary data.</text>
</comment>